<dbReference type="InterPro" id="IPR002350">
    <property type="entry name" value="Kazal_dom"/>
</dbReference>
<dbReference type="EMBL" id="VXIV02000265">
    <property type="protein sequence ID" value="KAF6039418.1"/>
    <property type="molecule type" value="Genomic_DNA"/>
</dbReference>
<comment type="caution">
    <text evidence="3">The sequence shown here is derived from an EMBL/GenBank/DDBJ whole genome shotgun (WGS) entry which is preliminary data.</text>
</comment>
<dbReference type="InterPro" id="IPR055110">
    <property type="entry name" value="RECK-like_N"/>
</dbReference>
<evidence type="ECO:0000313" key="3">
    <source>
        <dbReference type="EMBL" id="KAF6039418.1"/>
    </source>
</evidence>
<evidence type="ECO:0000313" key="4">
    <source>
        <dbReference type="Proteomes" id="UP000593567"/>
    </source>
</evidence>
<dbReference type="InterPro" id="IPR056978">
    <property type="entry name" value="CC4_RECK"/>
</dbReference>
<dbReference type="GO" id="GO:0008191">
    <property type="term" value="F:metalloendopeptidase inhibitor activity"/>
    <property type="evidence" value="ECO:0007669"/>
    <property type="project" value="InterPro"/>
</dbReference>
<dbReference type="Pfam" id="PF22961">
    <property type="entry name" value="RECK-like_N"/>
    <property type="match status" value="1"/>
</dbReference>
<dbReference type="Pfam" id="PF23298">
    <property type="entry name" value="FZ_RECK"/>
    <property type="match status" value="1"/>
</dbReference>
<accession>A0A7J7KMP8</accession>
<keyword evidence="1" id="KW-0812">Transmembrane</keyword>
<dbReference type="Proteomes" id="UP000593567">
    <property type="component" value="Unassembled WGS sequence"/>
</dbReference>
<name>A0A7J7KMP8_BUGNE</name>
<keyword evidence="4" id="KW-1185">Reference proteome</keyword>
<reference evidence="3" key="1">
    <citation type="submission" date="2020-06" db="EMBL/GenBank/DDBJ databases">
        <title>Draft genome of Bugula neritina, a colonial animal packing powerful symbionts and potential medicines.</title>
        <authorList>
            <person name="Rayko M."/>
        </authorList>
    </citation>
    <scope>NUCLEOTIDE SEQUENCE [LARGE SCALE GENOMIC DNA]</scope>
    <source>
        <strain evidence="3">Kwan_BN1</strain>
    </source>
</reference>
<sequence>MLVNCSWIFYVNTLASLWIIALSIRGAISNTMECCKHVSKAKYTPCKDVCEQLWMSRGPLQQMEIFSTAYRHCPINDLLTFWQCIGANYPVLTEIESWEGRSCCELAYSSDCQLACQTANSITDLKQRCSLDSEKTLYACVHRQTGSQQCCPNIMSTQCKAACRAMFAGETSSADATLTSNLDALCTGSNSYVHQCIQNWTQQQQQQQQQPPTSSSHATSIQCCSKGANTMCKQTCVTAFTGMRSQDDIMKTLIPVCGQPESTEPFWQCFLLSEADSNRGRSSDIKKLPPLDSASLQCCSKAVSTQCRSLCIQLYDRKLSSVWESFSSACQYNTNELSMMTCLQDVKAPCKVGCKHLDFCSNYNNRFDISFRSCNKEADVASRREYSSWLRNKRIQLPTAMTVPIKDIRTCEPAMWKAISCALNVKPCNAQGSHGRICKADCISVLDKCVDNSERSYNTGALCDQLLVSDDEKECISLLQFIEPSLATETEIDLSNPCVPNPCNTTQLCEVNQNYPQCQETHRSCQPFVCRSSCPIGENSPVRVKSNQLVKIIDLKSNSDLNCYNVCKCGHHSMLTRCQNSYCDQSDSCVFYSTTSVVEHGTLFNMNCNKCICHQGETICSRQHCPISQQTSGGSCGCPLSYQPVCTVNGLVFGNPCLAECAGYTDTQYKAGNCASNNPCGANKCPQRHKCVPDRKMCLSTFSECPQHRCVPADCDETEHDVVCDNRGVQYPNLCSLPSQRRQLSYAGHCMTHCEHNGVVCGVNGETYMNECSAYAHRVAVDYHSPCNFNANRFDLGEGEPLCPGVQCDNEIPEWCEGFIPPGACCPVCGSQITSLYSMRQVDKLMRYSDVPYLTTKEIAESLGYFLTNRYCRSYVYISADGSLIILILPVRKTPTREEIKLCTMDSHRISSMIESRSPLLTTDLRLSILLTTSLHTSNILPPNTQQSSASVAIRNAVMSLWFGIYYYAIT</sequence>
<evidence type="ECO:0000256" key="1">
    <source>
        <dbReference type="SAM" id="Phobius"/>
    </source>
</evidence>
<dbReference type="InterPro" id="IPR036058">
    <property type="entry name" value="Kazal_dom_sf"/>
</dbReference>
<dbReference type="SUPFAM" id="SSF100895">
    <property type="entry name" value="Kazal-type serine protease inhibitors"/>
    <property type="match status" value="1"/>
</dbReference>
<dbReference type="InterPro" id="IPR056979">
    <property type="entry name" value="FZ_RECK"/>
</dbReference>
<dbReference type="PANTHER" id="PTHR13487:SF3">
    <property type="entry name" value="REVERSION-INDUCING CYSTEINE-RICH PROTEIN WITH KAZAL MOTIFS"/>
    <property type="match status" value="1"/>
</dbReference>
<dbReference type="GO" id="GO:0005886">
    <property type="term" value="C:plasma membrane"/>
    <property type="evidence" value="ECO:0007669"/>
    <property type="project" value="TreeGrafter"/>
</dbReference>
<organism evidence="3 4">
    <name type="scientific">Bugula neritina</name>
    <name type="common">Brown bryozoan</name>
    <name type="synonym">Sertularia neritina</name>
    <dbReference type="NCBI Taxonomy" id="10212"/>
    <lineage>
        <taxon>Eukaryota</taxon>
        <taxon>Metazoa</taxon>
        <taxon>Spiralia</taxon>
        <taxon>Lophotrochozoa</taxon>
        <taxon>Bryozoa</taxon>
        <taxon>Gymnolaemata</taxon>
        <taxon>Cheilostomatida</taxon>
        <taxon>Flustrina</taxon>
        <taxon>Buguloidea</taxon>
        <taxon>Bugulidae</taxon>
        <taxon>Bugula</taxon>
    </lineage>
</organism>
<keyword evidence="1" id="KW-1133">Transmembrane helix</keyword>
<dbReference type="InterPro" id="IPR039016">
    <property type="entry name" value="RECK"/>
</dbReference>
<feature type="domain" description="Kazal-like" evidence="2">
    <location>
        <begin position="614"/>
        <end position="676"/>
    </location>
</feature>
<dbReference type="GO" id="GO:0030198">
    <property type="term" value="P:extracellular matrix organization"/>
    <property type="evidence" value="ECO:0007669"/>
    <property type="project" value="TreeGrafter"/>
</dbReference>
<feature type="transmembrane region" description="Helical" evidence="1">
    <location>
        <begin position="7"/>
        <end position="28"/>
    </location>
</feature>
<dbReference type="AlphaFoldDB" id="A0A7J7KMP8"/>
<dbReference type="PROSITE" id="PS51465">
    <property type="entry name" value="KAZAL_2"/>
    <property type="match status" value="1"/>
</dbReference>
<proteinExistence type="predicted"/>
<dbReference type="OrthoDB" id="5956770at2759"/>
<dbReference type="Pfam" id="PF23332">
    <property type="entry name" value="CC4_RECK"/>
    <property type="match status" value="2"/>
</dbReference>
<protein>
    <submittedName>
        <fullName evidence="3">RECK</fullName>
    </submittedName>
</protein>
<keyword evidence="1" id="KW-0472">Membrane</keyword>
<evidence type="ECO:0000259" key="2">
    <source>
        <dbReference type="PROSITE" id="PS51465"/>
    </source>
</evidence>
<dbReference type="PANTHER" id="PTHR13487">
    <property type="entry name" value="SERINE PROTEASE INHIBITOR"/>
    <property type="match status" value="1"/>
</dbReference>
<gene>
    <name evidence="3" type="ORF">EB796_002279</name>
</gene>